<dbReference type="Gene3D" id="3.90.320.10">
    <property type="match status" value="1"/>
</dbReference>
<dbReference type="KEGG" id="vg:5176293"/>
<dbReference type="PANTHER" id="PTHR46609">
    <property type="entry name" value="EXONUCLEASE, PHAGE-TYPE/RECB, C-TERMINAL DOMAIN-CONTAINING PROTEIN"/>
    <property type="match status" value="1"/>
</dbReference>
<dbReference type="GO" id="GO:0004519">
    <property type="term" value="F:endonuclease activity"/>
    <property type="evidence" value="ECO:0007669"/>
    <property type="project" value="UniProtKB-KW"/>
</dbReference>
<evidence type="ECO:0000313" key="6">
    <source>
        <dbReference type="Proteomes" id="UP000201737"/>
    </source>
</evidence>
<dbReference type="PANTHER" id="PTHR46609:SF8">
    <property type="entry name" value="YQAJ VIRAL RECOMBINASE DOMAIN-CONTAINING PROTEIN"/>
    <property type="match status" value="1"/>
</dbReference>
<evidence type="ECO:0000313" key="5">
    <source>
        <dbReference type="EMBL" id="AAR28898.1"/>
    </source>
</evidence>
<dbReference type="GO" id="GO:0004527">
    <property type="term" value="F:exonuclease activity"/>
    <property type="evidence" value="ECO:0007669"/>
    <property type="project" value="UniProtKB-KW"/>
</dbReference>
<organismHost>
    <name type="scientific">Lepidoptera</name>
    <name type="common">moths &amp; butterflies</name>
    <dbReference type="NCBI Taxonomy" id="7088"/>
</organismHost>
<dbReference type="InterPro" id="IPR051703">
    <property type="entry name" value="NF-kappa-B_Signaling_Reg"/>
</dbReference>
<dbReference type="SUPFAM" id="SSF57924">
    <property type="entry name" value="Inhibitor of apoptosis (IAP) repeat"/>
    <property type="match status" value="1"/>
</dbReference>
<keyword evidence="2" id="KW-0255">Endonuclease</keyword>
<dbReference type="InterPro" id="IPR011604">
    <property type="entry name" value="PDDEXK-like_dom_sf"/>
</dbReference>
<organism evidence="5 6">
    <name type="scientific">Leucania separata nucleopolyhedrovirus</name>
    <name type="common">LsNPV</name>
    <dbReference type="NCBI Taxonomy" id="1307956"/>
    <lineage>
        <taxon>Viruses</taxon>
        <taxon>Viruses incertae sedis</taxon>
        <taxon>Naldaviricetes</taxon>
        <taxon>Lefavirales</taxon>
        <taxon>Baculoviridae</taxon>
        <taxon>Alphabaculovirus</taxon>
        <taxon>Alphabaculovirus leseparatae</taxon>
    </lineage>
</organism>
<evidence type="ECO:0000256" key="2">
    <source>
        <dbReference type="ARBA" id="ARBA00022759"/>
    </source>
</evidence>
<keyword evidence="6" id="KW-1185">Reference proteome</keyword>
<dbReference type="SUPFAM" id="SSF52980">
    <property type="entry name" value="Restriction endonuclease-like"/>
    <property type="match status" value="1"/>
</dbReference>
<keyword evidence="1" id="KW-0540">Nuclease</keyword>
<dbReference type="EMBL" id="AY394490">
    <property type="protein sequence ID" value="AAR28898.1"/>
    <property type="molecule type" value="Genomic_DNA"/>
</dbReference>
<sequence>MYKCRRGRVVKRYWEYYFQFISIMSWSSPPLSTEQREIYEKYSFRNYVSNLTGTEGPLPREEIVRVEKATRGQSENPLWSMLRNDRSTASTGAHSFIECKSGGGFNQSDAMIYGLVYEKIVKFNNRELIGMLNEFVARTAKRRVVETVLDSGLFLSVHGLHAASPDAYFVLDDNTFIPLEIKCPLTYKDTTIEQMRAGFNRRKQRYRVACTAFSVNHSGAPVFSVEPKDPHYRQMQRQMYVMNSPFALYLVKFKHGTVVMPVRRDREFCEKERLTEKAMYVKFARINAKSEWYNNQRSRIETFAKMTTPLSDDAIDKLSRQGFYYRFGELICAFCNKRFDAECDLKIVTAQHESCGANDSNVTLMRTVHKDFLNYGARQDTLPHGTDSKLIKAGLFVDPDDGVSKLFCCGQRVVDSTRIVHKVDCDYQKLLNRSKSVTVHRI</sequence>
<proteinExistence type="predicted"/>
<reference evidence="5 6" key="1">
    <citation type="journal article" date="2007" name="Virus Genes">
        <title>Genome sequence of Leucania seperata nucleopolyhedrovirus.</title>
        <authorList>
            <person name="Xiao H."/>
            <person name="Qi Y."/>
        </authorList>
    </citation>
    <scope>NUCLEOTIDE SEQUENCE [LARGE SCALE GENOMIC DNA]</scope>
    <source>
        <strain evidence="5 6">AH1</strain>
    </source>
</reference>
<dbReference type="InterPro" id="IPR011335">
    <property type="entry name" value="Restrct_endonuc-II-like"/>
</dbReference>
<keyword evidence="3" id="KW-0378">Hydrolase</keyword>
<dbReference type="OrthoDB" id="9306at10239"/>
<name>Q0IKY5_NPVLS</name>
<evidence type="ECO:0000256" key="4">
    <source>
        <dbReference type="ARBA" id="ARBA00022839"/>
    </source>
</evidence>
<evidence type="ECO:0000256" key="3">
    <source>
        <dbReference type="ARBA" id="ARBA00022801"/>
    </source>
</evidence>
<dbReference type="Proteomes" id="UP000201737">
    <property type="component" value="Segment"/>
</dbReference>
<reference evidence="5 6" key="2">
    <citation type="journal article" date="2007" name="Virus Res.">
        <title>P13 of Leucania separata multiple nuclear polyhedrosis virus affected the polyhedra and budded virions yields of AcMNPV.</title>
        <authorList>
            <person name="Du E.Q."/>
            <person name="Yan F."/>
            <person name="Jin W.X."/>
            <person name="Lu N."/>
            <person name="Xiao H.Z."/>
            <person name="Lu S.Y."/>
            <person name="Qi Y.P."/>
        </authorList>
    </citation>
    <scope>NUCLEOTIDE SEQUENCE [LARGE SCALE GENOMIC DNA]</scope>
    <source>
        <strain evidence="5 6">AH1</strain>
    </source>
</reference>
<dbReference type="RefSeq" id="YP_758431.1">
    <property type="nucleotide sequence ID" value="NC_008348.1"/>
</dbReference>
<protein>
    <submittedName>
        <fullName evidence="5">Alk-exo</fullName>
    </submittedName>
</protein>
<dbReference type="Pfam" id="PF01771">
    <property type="entry name" value="Viral_alk_exo"/>
    <property type="match status" value="1"/>
</dbReference>
<accession>Q0IKY5</accession>
<dbReference type="GeneID" id="5176293"/>
<evidence type="ECO:0000256" key="1">
    <source>
        <dbReference type="ARBA" id="ARBA00022722"/>
    </source>
</evidence>
<keyword evidence="4" id="KW-0269">Exonuclease</keyword>
<dbReference type="InterPro" id="IPR034720">
    <property type="entry name" value="Viral_alk_exo"/>
</dbReference>